<dbReference type="PANTHER" id="PTHR30483">
    <property type="entry name" value="LEUCINE-SPECIFIC-BINDING PROTEIN"/>
    <property type="match status" value="1"/>
</dbReference>
<proteinExistence type="inferred from homology"/>
<evidence type="ECO:0000313" key="8">
    <source>
        <dbReference type="Proteomes" id="UP001165679"/>
    </source>
</evidence>
<keyword evidence="2" id="KW-0813">Transport</keyword>
<comment type="caution">
    <text evidence="7">The sequence shown here is derived from an EMBL/GenBank/DDBJ whole genome shotgun (WGS) entry which is preliminary data.</text>
</comment>
<keyword evidence="3 5" id="KW-0732">Signal</keyword>
<keyword evidence="4" id="KW-0029">Amino-acid transport</keyword>
<dbReference type="Gene3D" id="3.40.50.2300">
    <property type="match status" value="2"/>
</dbReference>
<evidence type="ECO:0000256" key="5">
    <source>
        <dbReference type="SAM" id="SignalP"/>
    </source>
</evidence>
<gene>
    <name evidence="7" type="ORF">OL599_10705</name>
</gene>
<reference evidence="7" key="2">
    <citation type="submission" date="2022-10" db="EMBL/GenBank/DDBJ databases">
        <authorList>
            <person name="Trinh H.N."/>
        </authorList>
    </citation>
    <scope>NUCLEOTIDE SEQUENCE</scope>
    <source>
        <strain evidence="7">RN2-1</strain>
    </source>
</reference>
<feature type="signal peptide" evidence="5">
    <location>
        <begin position="1"/>
        <end position="28"/>
    </location>
</feature>
<dbReference type="GO" id="GO:0006865">
    <property type="term" value="P:amino acid transport"/>
    <property type="evidence" value="ECO:0007669"/>
    <property type="project" value="UniProtKB-KW"/>
</dbReference>
<name>A0AA41YJU4_9PROT</name>
<dbReference type="EMBL" id="JAPDNT010000006">
    <property type="protein sequence ID" value="MCW3475041.1"/>
    <property type="molecule type" value="Genomic_DNA"/>
</dbReference>
<dbReference type="RefSeq" id="WP_264713730.1">
    <property type="nucleotide sequence ID" value="NZ_JAPDNT010000006.1"/>
</dbReference>
<feature type="domain" description="Leucine-binding protein" evidence="6">
    <location>
        <begin position="32"/>
        <end position="368"/>
    </location>
</feature>
<feature type="chain" id="PRO_5041313565" evidence="5">
    <location>
        <begin position="29"/>
        <end position="384"/>
    </location>
</feature>
<sequence>MHPTSPRVLTRRSLGAIGLAALATRAHAADAPLQIAQVIPLSGERALIGDDWRNGVEMAVQDINAGGGILGRMVQVSTYDTQSSAAGLRGSLQRALDGDPYALLGPLSAADTLASLPMVRERRILQITGSTMVSTAGAPFLFLASVPEAARMTKLVLWMRAALPAITRIGVLWTPAEPGRASRDAFVRAAQPVGLAIAGDLPVPTTAAELPGEIAKLLRAAPHAVFLAAPGRDAARLLIELRRQAPELPIFGEAILVANRTLEKAGAAAVGVRASVALAAAAPPLAAFHDRFQARFKQPASSAAIEGHMAVAMVKAATDRLGRADPRGLADALRGQHITTAEEPALLLDTTWNAAGEPDRVSFLAEVTAPGQVAWQILPPLQAA</sequence>
<reference evidence="7" key="1">
    <citation type="submission" date="2022-09" db="EMBL/GenBank/DDBJ databases">
        <title>Rhodovastum sp. nov. RN2-1 isolated from soil in Seongnam, South Korea.</title>
        <authorList>
            <person name="Le N.T."/>
        </authorList>
    </citation>
    <scope>NUCLEOTIDE SEQUENCE</scope>
    <source>
        <strain evidence="7">RN2-1</strain>
    </source>
</reference>
<comment type="similarity">
    <text evidence="1">Belongs to the leucine-binding protein family.</text>
</comment>
<dbReference type="InterPro" id="IPR051010">
    <property type="entry name" value="BCAA_transport"/>
</dbReference>
<evidence type="ECO:0000256" key="2">
    <source>
        <dbReference type="ARBA" id="ARBA00022448"/>
    </source>
</evidence>
<dbReference type="PANTHER" id="PTHR30483:SF6">
    <property type="entry name" value="PERIPLASMIC BINDING PROTEIN OF ABC TRANSPORTER FOR NATURAL AMINO ACIDS"/>
    <property type="match status" value="1"/>
</dbReference>
<dbReference type="InterPro" id="IPR000709">
    <property type="entry name" value="Leu_Ile_Val-bd"/>
</dbReference>
<dbReference type="InterPro" id="IPR028081">
    <property type="entry name" value="Leu-bd"/>
</dbReference>
<evidence type="ECO:0000256" key="4">
    <source>
        <dbReference type="ARBA" id="ARBA00022970"/>
    </source>
</evidence>
<evidence type="ECO:0000259" key="6">
    <source>
        <dbReference type="Pfam" id="PF13458"/>
    </source>
</evidence>
<evidence type="ECO:0000256" key="1">
    <source>
        <dbReference type="ARBA" id="ARBA00010062"/>
    </source>
</evidence>
<dbReference type="Proteomes" id="UP001165679">
    <property type="component" value="Unassembled WGS sequence"/>
</dbReference>
<protein>
    <submittedName>
        <fullName evidence="7">ABC transporter substrate-binding protein</fullName>
    </submittedName>
</protein>
<dbReference type="CDD" id="cd06268">
    <property type="entry name" value="PBP1_ABC_transporter_LIVBP-like"/>
    <property type="match status" value="1"/>
</dbReference>
<evidence type="ECO:0000313" key="7">
    <source>
        <dbReference type="EMBL" id="MCW3475041.1"/>
    </source>
</evidence>
<dbReference type="PRINTS" id="PR00337">
    <property type="entry name" value="LEUILEVALBP"/>
</dbReference>
<dbReference type="AlphaFoldDB" id="A0AA41YJU4"/>
<accession>A0AA41YJU4</accession>
<evidence type="ECO:0000256" key="3">
    <source>
        <dbReference type="ARBA" id="ARBA00022729"/>
    </source>
</evidence>
<dbReference type="Pfam" id="PF13458">
    <property type="entry name" value="Peripla_BP_6"/>
    <property type="match status" value="1"/>
</dbReference>
<dbReference type="SUPFAM" id="SSF53822">
    <property type="entry name" value="Periplasmic binding protein-like I"/>
    <property type="match status" value="1"/>
</dbReference>
<keyword evidence="8" id="KW-1185">Reference proteome</keyword>
<organism evidence="7 8">
    <name type="scientific">Limobrevibacterium gyesilva</name>
    <dbReference type="NCBI Taxonomy" id="2991712"/>
    <lineage>
        <taxon>Bacteria</taxon>
        <taxon>Pseudomonadati</taxon>
        <taxon>Pseudomonadota</taxon>
        <taxon>Alphaproteobacteria</taxon>
        <taxon>Acetobacterales</taxon>
        <taxon>Acetobacteraceae</taxon>
        <taxon>Limobrevibacterium</taxon>
    </lineage>
</organism>
<dbReference type="InterPro" id="IPR028082">
    <property type="entry name" value="Peripla_BP_I"/>
</dbReference>